<dbReference type="EMBL" id="CP012333">
    <property type="protein sequence ID" value="AKU95956.1"/>
    <property type="molecule type" value="Genomic_DNA"/>
</dbReference>
<organism evidence="1 2">
    <name type="scientific">Labilithrix luteola</name>
    <dbReference type="NCBI Taxonomy" id="1391654"/>
    <lineage>
        <taxon>Bacteria</taxon>
        <taxon>Pseudomonadati</taxon>
        <taxon>Myxococcota</taxon>
        <taxon>Polyangia</taxon>
        <taxon>Polyangiales</taxon>
        <taxon>Labilitrichaceae</taxon>
        <taxon>Labilithrix</taxon>
    </lineage>
</organism>
<dbReference type="KEGG" id="llu:AKJ09_02620"/>
<sequence length="44" mass="4575">MNTDSDPNNCGACGKVCDAIAGQAWIHGRCAVEPCKEQEAGVPQ</sequence>
<name>A0A0K1PRF1_9BACT</name>
<proteinExistence type="predicted"/>
<dbReference type="Proteomes" id="UP000064967">
    <property type="component" value="Chromosome"/>
</dbReference>
<reference evidence="1 2" key="1">
    <citation type="submission" date="2015-08" db="EMBL/GenBank/DDBJ databases">
        <authorList>
            <person name="Babu N.S."/>
            <person name="Beckwith C.J."/>
            <person name="Beseler K.G."/>
            <person name="Brison A."/>
            <person name="Carone J.V."/>
            <person name="Caskin T.P."/>
            <person name="Diamond M."/>
            <person name="Durham M.E."/>
            <person name="Foxe J.M."/>
            <person name="Go M."/>
            <person name="Henderson B.A."/>
            <person name="Jones I.B."/>
            <person name="McGettigan J.A."/>
            <person name="Micheletti S.J."/>
            <person name="Nasrallah M.E."/>
            <person name="Ortiz D."/>
            <person name="Piller C.R."/>
            <person name="Privatt S.R."/>
            <person name="Schneider S.L."/>
            <person name="Sharp S."/>
            <person name="Smith T.C."/>
            <person name="Stanton J.D."/>
            <person name="Ullery H.E."/>
            <person name="Wilson R.J."/>
            <person name="Serrano M.G."/>
            <person name="Buck G."/>
            <person name="Lee V."/>
            <person name="Wang Y."/>
            <person name="Carvalho R."/>
            <person name="Voegtly L."/>
            <person name="Shi R."/>
            <person name="Duckworth R."/>
            <person name="Johnson A."/>
            <person name="Loviza R."/>
            <person name="Walstead R."/>
            <person name="Shah Z."/>
            <person name="Kiflezghi M."/>
            <person name="Wade K."/>
            <person name="Ball S.L."/>
            <person name="Bradley K.W."/>
            <person name="Asai D.J."/>
            <person name="Bowman C.A."/>
            <person name="Russell D.A."/>
            <person name="Pope W.H."/>
            <person name="Jacobs-Sera D."/>
            <person name="Hendrix R.W."/>
            <person name="Hatfull G.F."/>
        </authorList>
    </citation>
    <scope>NUCLEOTIDE SEQUENCE [LARGE SCALE GENOMIC DNA]</scope>
    <source>
        <strain evidence="1 2">DSM 27648</strain>
    </source>
</reference>
<keyword evidence="2" id="KW-1185">Reference proteome</keyword>
<dbReference type="AlphaFoldDB" id="A0A0K1PRF1"/>
<evidence type="ECO:0000313" key="2">
    <source>
        <dbReference type="Proteomes" id="UP000064967"/>
    </source>
</evidence>
<evidence type="ECO:0000313" key="1">
    <source>
        <dbReference type="EMBL" id="AKU95956.1"/>
    </source>
</evidence>
<accession>A0A0K1PRF1</accession>
<protein>
    <submittedName>
        <fullName evidence="1">Uncharacterized protein</fullName>
    </submittedName>
</protein>
<gene>
    <name evidence="1" type="ORF">AKJ09_02620</name>
</gene>